<keyword evidence="1" id="KW-0812">Transmembrane</keyword>
<comment type="caution">
    <text evidence="2">The sequence shown here is derived from an EMBL/GenBank/DDBJ whole genome shotgun (WGS) entry which is preliminary data.</text>
</comment>
<name>A0A1F7JBA8_9BACT</name>
<proteinExistence type="predicted"/>
<gene>
    <name evidence="2" type="ORF">A2970_00415</name>
</gene>
<evidence type="ECO:0000256" key="1">
    <source>
        <dbReference type="SAM" id="Phobius"/>
    </source>
</evidence>
<keyword evidence="1" id="KW-0472">Membrane</keyword>
<dbReference type="STRING" id="1802069.A2970_00415"/>
<evidence type="ECO:0000313" key="2">
    <source>
        <dbReference type="EMBL" id="OGK52903.1"/>
    </source>
</evidence>
<accession>A0A1F7JBA8</accession>
<protein>
    <submittedName>
        <fullName evidence="2">Uncharacterized protein</fullName>
    </submittedName>
</protein>
<dbReference type="EMBL" id="MGAT01000011">
    <property type="protein sequence ID" value="OGK52903.1"/>
    <property type="molecule type" value="Genomic_DNA"/>
</dbReference>
<keyword evidence="1" id="KW-1133">Transmembrane helix</keyword>
<sequence>MDKFFSNVSKYIIFVPIVITVLALIFKFGQTSKTIGQMVNKITPTPTTASKKINIDLNGPYQCLYKDNEGEYAVYIKNKQVLANVKTKSDTDKYFFDGDCLYADGVKKMCNLSPYLSLFEGAVGNNRALLNNLVGPYIKTGVDVEEILKTCKKEDFKDSVFD</sequence>
<evidence type="ECO:0000313" key="3">
    <source>
        <dbReference type="Proteomes" id="UP000178857"/>
    </source>
</evidence>
<organism evidence="2 3">
    <name type="scientific">Candidatus Roizmanbacteria bacterium RIFCSPLOWO2_01_FULL_44_13</name>
    <dbReference type="NCBI Taxonomy" id="1802069"/>
    <lineage>
        <taxon>Bacteria</taxon>
        <taxon>Candidatus Roizmaniibacteriota</taxon>
    </lineage>
</organism>
<reference evidence="2 3" key="1">
    <citation type="journal article" date="2016" name="Nat. Commun.">
        <title>Thousands of microbial genomes shed light on interconnected biogeochemical processes in an aquifer system.</title>
        <authorList>
            <person name="Anantharaman K."/>
            <person name="Brown C.T."/>
            <person name="Hug L.A."/>
            <person name="Sharon I."/>
            <person name="Castelle C.J."/>
            <person name="Probst A.J."/>
            <person name="Thomas B.C."/>
            <person name="Singh A."/>
            <person name="Wilkins M.J."/>
            <person name="Karaoz U."/>
            <person name="Brodie E.L."/>
            <person name="Williams K.H."/>
            <person name="Hubbard S.S."/>
            <person name="Banfield J.F."/>
        </authorList>
    </citation>
    <scope>NUCLEOTIDE SEQUENCE [LARGE SCALE GENOMIC DNA]</scope>
</reference>
<dbReference type="Proteomes" id="UP000178857">
    <property type="component" value="Unassembled WGS sequence"/>
</dbReference>
<dbReference type="AlphaFoldDB" id="A0A1F7JBA8"/>
<feature type="transmembrane region" description="Helical" evidence="1">
    <location>
        <begin position="12"/>
        <end position="29"/>
    </location>
</feature>